<keyword evidence="9" id="KW-1185">Reference proteome</keyword>
<keyword evidence="7" id="KW-0560">Oxidoreductase</keyword>
<keyword evidence="8" id="KW-0503">Monooxygenase</keyword>
<evidence type="ECO:0000256" key="7">
    <source>
        <dbReference type="ARBA" id="ARBA00023002"/>
    </source>
</evidence>
<dbReference type="OrthoDB" id="66881at2759"/>
<dbReference type="InterPro" id="IPR036188">
    <property type="entry name" value="FAD/NAD-bd_sf"/>
</dbReference>
<comment type="caution">
    <text evidence="8">The sequence shown here is derived from an EMBL/GenBank/DDBJ whole genome shotgun (WGS) entry which is preliminary data.</text>
</comment>
<evidence type="ECO:0000256" key="3">
    <source>
        <dbReference type="ARBA" id="ARBA00010139"/>
    </source>
</evidence>
<dbReference type="RefSeq" id="XP_024700214.1">
    <property type="nucleotide sequence ID" value="XM_024854172.1"/>
</dbReference>
<dbReference type="PANTHER" id="PTHR43098:SF2">
    <property type="entry name" value="FAD-BINDING MONOOXYGENASE AUSB-RELATED"/>
    <property type="match status" value="1"/>
</dbReference>
<reference evidence="8 9" key="1">
    <citation type="submission" date="2016-12" db="EMBL/GenBank/DDBJ databases">
        <title>The genomes of Aspergillus section Nigri reveals drivers in fungal speciation.</title>
        <authorList>
            <consortium name="DOE Joint Genome Institute"/>
            <person name="Vesth T.C."/>
            <person name="Nybo J."/>
            <person name="Theobald S."/>
            <person name="Brandl J."/>
            <person name="Frisvad J.C."/>
            <person name="Nielsen K.F."/>
            <person name="Lyhne E.K."/>
            <person name="Kogle M.E."/>
            <person name="Kuo A."/>
            <person name="Riley R."/>
            <person name="Clum A."/>
            <person name="Nolan M."/>
            <person name="Lipzen A."/>
            <person name="Salamov A."/>
            <person name="Henrissat B."/>
            <person name="Wiebenga A."/>
            <person name="De Vries R.P."/>
            <person name="Grigoriev I.V."/>
            <person name="Mortensen U.H."/>
            <person name="Andersen M.R."/>
            <person name="Baker S.E."/>
        </authorList>
    </citation>
    <scope>NUCLEOTIDE SEQUENCE [LARGE SCALE GENOMIC DNA]</scope>
    <source>
        <strain evidence="8 9">IBT 23096</strain>
    </source>
</reference>
<evidence type="ECO:0000256" key="6">
    <source>
        <dbReference type="ARBA" id="ARBA00022857"/>
    </source>
</evidence>
<dbReference type="Gene3D" id="3.50.50.60">
    <property type="entry name" value="FAD/NAD(P)-binding domain"/>
    <property type="match status" value="2"/>
</dbReference>
<keyword evidence="4" id="KW-0285">Flavoprotein</keyword>
<dbReference type="PANTHER" id="PTHR43098">
    <property type="entry name" value="L-ORNITHINE N(5)-MONOOXYGENASE-RELATED"/>
    <property type="match status" value="1"/>
</dbReference>
<gene>
    <name evidence="8" type="ORF">P170DRAFT_501872</name>
</gene>
<name>A0A2I2FW95_9EURO</name>
<comment type="pathway">
    <text evidence="2">Secondary metabolite biosynthesis; terpenoid biosynthesis.</text>
</comment>
<accession>A0A2I2FW95</accession>
<evidence type="ECO:0000313" key="9">
    <source>
        <dbReference type="Proteomes" id="UP000234275"/>
    </source>
</evidence>
<protein>
    <submittedName>
        <fullName evidence="8">Flavin-binding monooxygenase-like family protein</fullName>
    </submittedName>
</protein>
<dbReference type="GeneID" id="36561878"/>
<evidence type="ECO:0000256" key="5">
    <source>
        <dbReference type="ARBA" id="ARBA00022827"/>
    </source>
</evidence>
<organism evidence="8 9">
    <name type="scientific">Aspergillus steynii IBT 23096</name>
    <dbReference type="NCBI Taxonomy" id="1392250"/>
    <lineage>
        <taxon>Eukaryota</taxon>
        <taxon>Fungi</taxon>
        <taxon>Dikarya</taxon>
        <taxon>Ascomycota</taxon>
        <taxon>Pezizomycotina</taxon>
        <taxon>Eurotiomycetes</taxon>
        <taxon>Eurotiomycetidae</taxon>
        <taxon>Eurotiales</taxon>
        <taxon>Aspergillaceae</taxon>
        <taxon>Aspergillus</taxon>
        <taxon>Aspergillus subgen. Circumdati</taxon>
    </lineage>
</organism>
<comment type="similarity">
    <text evidence="3">Belongs to the FAD-binding monooxygenase family.</text>
</comment>
<keyword evidence="5" id="KW-0274">FAD</keyword>
<evidence type="ECO:0000256" key="4">
    <source>
        <dbReference type="ARBA" id="ARBA00022630"/>
    </source>
</evidence>
<keyword evidence="6" id="KW-0521">NADP</keyword>
<comment type="cofactor">
    <cofactor evidence="1">
        <name>FAD</name>
        <dbReference type="ChEBI" id="CHEBI:57692"/>
    </cofactor>
</comment>
<dbReference type="InterPro" id="IPR050775">
    <property type="entry name" value="FAD-binding_Monooxygenases"/>
</dbReference>
<dbReference type="STRING" id="1392250.A0A2I2FW95"/>
<dbReference type="Proteomes" id="UP000234275">
    <property type="component" value="Unassembled WGS sequence"/>
</dbReference>
<dbReference type="VEuPathDB" id="FungiDB:P170DRAFT_501872"/>
<evidence type="ECO:0000256" key="2">
    <source>
        <dbReference type="ARBA" id="ARBA00004721"/>
    </source>
</evidence>
<dbReference type="GO" id="GO:0004497">
    <property type="term" value="F:monooxygenase activity"/>
    <property type="evidence" value="ECO:0007669"/>
    <property type="project" value="UniProtKB-KW"/>
</dbReference>
<dbReference type="AlphaFoldDB" id="A0A2I2FW95"/>
<dbReference type="SUPFAM" id="SSF51905">
    <property type="entry name" value="FAD/NAD(P)-binding domain"/>
    <property type="match status" value="3"/>
</dbReference>
<evidence type="ECO:0000256" key="1">
    <source>
        <dbReference type="ARBA" id="ARBA00001974"/>
    </source>
</evidence>
<evidence type="ECO:0000313" key="8">
    <source>
        <dbReference type="EMBL" id="PLB44912.1"/>
    </source>
</evidence>
<dbReference type="EMBL" id="MSFO01000008">
    <property type="protein sequence ID" value="PLB44912.1"/>
    <property type="molecule type" value="Genomic_DNA"/>
</dbReference>
<sequence>MEFRLDTSAYRGSEVCPCKPSTLGSIATPEADFAATLEKYAAECKKRLRPDGATQYADIALSDKLKHFAEDPWIRGDENQRQNPYLSQPAPVANGGKTKVVITGAGFSALTFAVRLIQTVGFKADDFVFVDSAWGFGGTWYWNRYPGLMCDVESACYLPLLDEIEYIPKHRYSYGPELRHYVDLLVEKYGFQSRPLFGSTIKESVWSEDSCEWSTTVIRKHPIGNSIEETYVVRSDFVILASGFLNRPKLPRLPGLDVYGGHMFHTSRWDYEYTGGSPEDPTLSLLRGKRVAFLGTGATGIQVVPQLARWAGEVFVFQRTPSAVDVRGQKEIDPEEWRRDVTLGRSRWQQERRDNMAAFISRIPDLPAKNMVDDGWTNFPSYSAVLGGPAVQSLTATNVAEYAETLNRLDLQRQERIRQRVDAVVKDPVTAESLKPWYQGWCKRPCFHDDYLDAFNEPNVHLVDTGGKGIDGFSPRGVRFNGQEYDVDVVILGTGFEAFSASGPAFRARIEVKGRDGVSLDDKWKKGAGTLHGVLSHGFPNLVLTGFAQAGTAVNAMHIMDVLASHTARIIAAAQEHAGSSKRPVLEPTFEAEEAWAVAVAGNAYAYAAVSGCTPGYINGEGAWNRVQTPEEQIKAARSIPWGRGMLDYLDILAAWHKGDRMSDLHVRGAA</sequence>
<proteinExistence type="inferred from homology"/>